<feature type="compositionally biased region" description="Basic and acidic residues" evidence="3">
    <location>
        <begin position="63"/>
        <end position="78"/>
    </location>
</feature>
<evidence type="ECO:0000256" key="2">
    <source>
        <dbReference type="ARBA" id="ARBA00022837"/>
    </source>
</evidence>
<dbReference type="GO" id="GO:0005509">
    <property type="term" value="F:calcium ion binding"/>
    <property type="evidence" value="ECO:0007669"/>
    <property type="project" value="InterPro"/>
</dbReference>
<dbReference type="PANTHER" id="PTHR23048:SF0">
    <property type="entry name" value="CALMODULIN LIKE 3"/>
    <property type="match status" value="1"/>
</dbReference>
<dbReference type="FunFam" id="1.10.238.10:FF:000178">
    <property type="entry name" value="Calmodulin-2 A"/>
    <property type="match status" value="1"/>
</dbReference>
<evidence type="ECO:0000256" key="1">
    <source>
        <dbReference type="ARBA" id="ARBA00022737"/>
    </source>
</evidence>
<dbReference type="Pfam" id="PF13405">
    <property type="entry name" value="EF-hand_6"/>
    <property type="match status" value="1"/>
</dbReference>
<name>A0A2B4RSR6_STYPI</name>
<keyword evidence="2" id="KW-0106">Calcium</keyword>
<comment type="caution">
    <text evidence="5">The sequence shown here is derived from an EMBL/GenBank/DDBJ whole genome shotgun (WGS) entry which is preliminary data.</text>
</comment>
<dbReference type="PROSITE" id="PS00018">
    <property type="entry name" value="EF_HAND_1"/>
    <property type="match status" value="1"/>
</dbReference>
<sequence length="202" mass="23788">MEKLTQQEIEEYVEAFKCFDLNENGQLSTKELKYAMRMLGLNPTEHRVQELVNDLDYEALGDKDEAENVKTNETENDKRRKRRKSKEDEKMKGEKWTKEDFPIYEGTVDFKEFVNLMEKQRSIMQDDEAAMLFTVFDSDHRGFIEGKTIKRSLHFLEDVPIDEINEILAKTKLSDDRKITIEEFATDFLSPLILKEENSGML</sequence>
<dbReference type="Gene3D" id="1.10.238.10">
    <property type="entry name" value="EF-hand"/>
    <property type="match status" value="2"/>
</dbReference>
<dbReference type="EMBL" id="LSMT01000342">
    <property type="protein sequence ID" value="PFX19843.1"/>
    <property type="molecule type" value="Genomic_DNA"/>
</dbReference>
<evidence type="ECO:0000313" key="6">
    <source>
        <dbReference type="Proteomes" id="UP000225706"/>
    </source>
</evidence>
<evidence type="ECO:0000313" key="5">
    <source>
        <dbReference type="EMBL" id="PFX19843.1"/>
    </source>
</evidence>
<dbReference type="SUPFAM" id="SSF47473">
    <property type="entry name" value="EF-hand"/>
    <property type="match status" value="1"/>
</dbReference>
<reference evidence="6" key="1">
    <citation type="journal article" date="2017" name="bioRxiv">
        <title>Comparative analysis of the genomes of Stylophora pistillata and Acropora digitifera provides evidence for extensive differences between species of corals.</title>
        <authorList>
            <person name="Voolstra C.R."/>
            <person name="Li Y."/>
            <person name="Liew Y.J."/>
            <person name="Baumgarten S."/>
            <person name="Zoccola D."/>
            <person name="Flot J.-F."/>
            <person name="Tambutte S."/>
            <person name="Allemand D."/>
            <person name="Aranda M."/>
        </authorList>
    </citation>
    <scope>NUCLEOTIDE SEQUENCE [LARGE SCALE GENOMIC DNA]</scope>
</reference>
<dbReference type="GO" id="GO:0016460">
    <property type="term" value="C:myosin II complex"/>
    <property type="evidence" value="ECO:0007669"/>
    <property type="project" value="TreeGrafter"/>
</dbReference>
<dbReference type="InterPro" id="IPR002048">
    <property type="entry name" value="EF_hand_dom"/>
</dbReference>
<dbReference type="STRING" id="50429.A0A2B4RSR6"/>
<keyword evidence="6" id="KW-1185">Reference proteome</keyword>
<accession>A0A2B4RSR6</accession>
<feature type="region of interest" description="Disordered" evidence="3">
    <location>
        <begin position="63"/>
        <end position="92"/>
    </location>
</feature>
<keyword evidence="1" id="KW-0677">Repeat</keyword>
<dbReference type="SMART" id="SM00054">
    <property type="entry name" value="EFh"/>
    <property type="match status" value="1"/>
</dbReference>
<evidence type="ECO:0000256" key="3">
    <source>
        <dbReference type="SAM" id="MobiDB-lite"/>
    </source>
</evidence>
<proteinExistence type="predicted"/>
<dbReference type="AlphaFoldDB" id="A0A2B4RSR6"/>
<evidence type="ECO:0000259" key="4">
    <source>
        <dbReference type="PROSITE" id="PS50222"/>
    </source>
</evidence>
<dbReference type="PANTHER" id="PTHR23048">
    <property type="entry name" value="MYOSIN LIGHT CHAIN 1, 3"/>
    <property type="match status" value="1"/>
</dbReference>
<dbReference type="OrthoDB" id="5963774at2759"/>
<dbReference type="InterPro" id="IPR050230">
    <property type="entry name" value="CALM/Myosin/TropC-like"/>
</dbReference>
<gene>
    <name evidence="5" type="primary">2</name>
    <name evidence="5" type="ORF">AWC38_SpisGene15732</name>
</gene>
<feature type="domain" description="EF-hand" evidence="4">
    <location>
        <begin position="7"/>
        <end position="42"/>
    </location>
</feature>
<dbReference type="InterPro" id="IPR018247">
    <property type="entry name" value="EF_Hand_1_Ca_BS"/>
</dbReference>
<organism evidence="5 6">
    <name type="scientific">Stylophora pistillata</name>
    <name type="common">Smooth cauliflower coral</name>
    <dbReference type="NCBI Taxonomy" id="50429"/>
    <lineage>
        <taxon>Eukaryota</taxon>
        <taxon>Metazoa</taxon>
        <taxon>Cnidaria</taxon>
        <taxon>Anthozoa</taxon>
        <taxon>Hexacorallia</taxon>
        <taxon>Scleractinia</taxon>
        <taxon>Astrocoeniina</taxon>
        <taxon>Pocilloporidae</taxon>
        <taxon>Stylophora</taxon>
    </lineage>
</organism>
<protein>
    <submittedName>
        <fullName evidence="5">Calmodulin</fullName>
    </submittedName>
</protein>
<dbReference type="InterPro" id="IPR011992">
    <property type="entry name" value="EF-hand-dom_pair"/>
</dbReference>
<dbReference type="PROSITE" id="PS50222">
    <property type="entry name" value="EF_HAND_2"/>
    <property type="match status" value="1"/>
</dbReference>
<dbReference type="Proteomes" id="UP000225706">
    <property type="component" value="Unassembled WGS sequence"/>
</dbReference>